<dbReference type="Pfam" id="PF07093">
    <property type="entry name" value="SGT1"/>
    <property type="match status" value="2"/>
</dbReference>
<proteinExistence type="predicted"/>
<dbReference type="PANTHER" id="PTHR13060:SF0">
    <property type="entry name" value="PROTEIN ECDYSONELESS HOMOLOG"/>
    <property type="match status" value="1"/>
</dbReference>
<reference evidence="1" key="2">
    <citation type="submission" date="2025-09" db="UniProtKB">
        <authorList>
            <consortium name="Ensembl"/>
        </authorList>
    </citation>
    <scope>IDENTIFICATION</scope>
</reference>
<accession>A0A3Q3W7S2</accession>
<protein>
    <submittedName>
        <fullName evidence="1">Uncharacterized protein</fullName>
    </submittedName>
</protein>
<sequence length="602" mass="67143">MDALQRRVTLEDIVEYKLFLVQPHGTKSETTQEHLKHLADEILAKVAPLLMQYIWQHQLFNLKYHPEKGGVPAHIGGSTQFGDNVEDEWFIVYLLQRITEAFPELAARVEDSDGEFLLIEAADYLPKWLNPDSSENRVFIFRGELHILPCPSKSSPVGFSKNLVPSVAQALALLSTHPEACRASPKICSALRKRLEGYPEKIKAGLHRAHCFVPAGIVMVLTQRPDLVSHAVLAFYLRDPVDLQACQSFNTFPPDTQVLTSVTFTRCLYAQLQQQQFTPDRRSGFTLPPHSHPQYKAHELGMKLAHGFEILCSKCRLPSSEPDAPISCNPQWRGFMESLKKNGYFKGELEGSARYRELTRSAENFFKQSVASKSSALSPGEEILQLLHSCQPFNLEELKKQELQLPQEDKTCHIEEEGGYSLVAVSQGMKNFLNSMSSYEGAELPCSTQPFSFDPQSMANALDRLLGSKEEGLDSDDLDDDDEDLDDEIEEVEGSSSHAEMNGTENLDGLRTYMDQMDQELMSTNIGQSFSEQSSNISCVYIILPTHASLEETEEEIQPLDVDLNLVSNLLESLSCQAGLAGPASNLLQSLGIHIPPNSDPA</sequence>
<reference evidence="1" key="1">
    <citation type="submission" date="2025-08" db="UniProtKB">
        <authorList>
            <consortium name="Ensembl"/>
        </authorList>
    </citation>
    <scope>IDENTIFICATION</scope>
</reference>
<dbReference type="GO" id="GO:0005634">
    <property type="term" value="C:nucleus"/>
    <property type="evidence" value="ECO:0007669"/>
    <property type="project" value="TreeGrafter"/>
</dbReference>
<keyword evidence="2" id="KW-1185">Reference proteome</keyword>
<name>A0A3Q3W7S2_MOLML</name>
<dbReference type="Ensembl" id="ENSMMOT00000010569.1">
    <property type="protein sequence ID" value="ENSMMOP00000010388.1"/>
    <property type="gene ID" value="ENSMMOG00000008007.1"/>
</dbReference>
<dbReference type="PANTHER" id="PTHR13060">
    <property type="entry name" value="SGT1 PROTEIN HSGT1 SUPPRESSOR OF GCR2"/>
    <property type="match status" value="1"/>
</dbReference>
<dbReference type="InterPro" id="IPR010770">
    <property type="entry name" value="Ecd"/>
</dbReference>
<organism evidence="1 2">
    <name type="scientific">Mola mola</name>
    <name type="common">Ocean sunfish</name>
    <name type="synonym">Tetraodon mola</name>
    <dbReference type="NCBI Taxonomy" id="94237"/>
    <lineage>
        <taxon>Eukaryota</taxon>
        <taxon>Metazoa</taxon>
        <taxon>Chordata</taxon>
        <taxon>Craniata</taxon>
        <taxon>Vertebrata</taxon>
        <taxon>Euteleostomi</taxon>
        <taxon>Actinopterygii</taxon>
        <taxon>Neopterygii</taxon>
        <taxon>Teleostei</taxon>
        <taxon>Neoteleostei</taxon>
        <taxon>Acanthomorphata</taxon>
        <taxon>Eupercaria</taxon>
        <taxon>Tetraodontiformes</taxon>
        <taxon>Molidae</taxon>
        <taxon>Mola</taxon>
    </lineage>
</organism>
<dbReference type="AlphaFoldDB" id="A0A3Q3W7S2"/>
<dbReference type="Proteomes" id="UP000261620">
    <property type="component" value="Unplaced"/>
</dbReference>
<evidence type="ECO:0000313" key="2">
    <source>
        <dbReference type="Proteomes" id="UP000261620"/>
    </source>
</evidence>
<evidence type="ECO:0000313" key="1">
    <source>
        <dbReference type="Ensembl" id="ENSMMOP00000010388.1"/>
    </source>
</evidence>